<dbReference type="GO" id="GO:0003677">
    <property type="term" value="F:DNA binding"/>
    <property type="evidence" value="ECO:0007669"/>
    <property type="project" value="UniProtKB-KW"/>
</dbReference>
<keyword evidence="1" id="KW-0238">DNA-binding</keyword>
<evidence type="ECO:0000256" key="1">
    <source>
        <dbReference type="ARBA" id="ARBA00023125"/>
    </source>
</evidence>
<name>A0A844Z1N4_9SPHN</name>
<comment type="caution">
    <text evidence="4">The sequence shown here is derived from an EMBL/GenBank/DDBJ whole genome shotgun (WGS) entry which is preliminary data.</text>
</comment>
<dbReference type="AlphaFoldDB" id="A0A844Z1N4"/>
<evidence type="ECO:0000313" key="4">
    <source>
        <dbReference type="EMBL" id="MXO72901.1"/>
    </source>
</evidence>
<sequence>MRSISTGLHIVPKRLASGETRWHVYAWRNGPPIYTQDGKKPAITPELLALAYAEKRQRGPSDRFDNVIDAYRASPEFAAKADTTKREYRLRLDQISDRFGKVPIRFFNGHEIRREIVAWRNEMADTPRAADRCVGMLSTVLNWAMDNADIFENRAAGIGHLHQTNRADKVWEERHWQAVAKAPPHIHRVLALGSLTGLRLGDLLALTWEMVGRDYIALTTAKTGGEAVIPLYPELRKALGKRGKGVILRNLAGEPWTTDGFQSSWRNHRPAGFDRHFHDLRGTFITRLAVAGFNDGEIANVIGWTAKRVAAIRAKYVDRVRVAKERAARLRKPVNRKKKMVPVEGLEPPT</sequence>
<keyword evidence="2" id="KW-0233">DNA recombination</keyword>
<dbReference type="PROSITE" id="PS51898">
    <property type="entry name" value="TYR_RECOMBINASE"/>
    <property type="match status" value="1"/>
</dbReference>
<dbReference type="InterPro" id="IPR002104">
    <property type="entry name" value="Integrase_catalytic"/>
</dbReference>
<evidence type="ECO:0000256" key="2">
    <source>
        <dbReference type="ARBA" id="ARBA00023172"/>
    </source>
</evidence>
<proteinExistence type="predicted"/>
<dbReference type="RefSeq" id="WP_160772832.1">
    <property type="nucleotide sequence ID" value="NZ_WTYV01000006.1"/>
</dbReference>
<dbReference type="GO" id="GO:0015074">
    <property type="term" value="P:DNA integration"/>
    <property type="evidence" value="ECO:0007669"/>
    <property type="project" value="InterPro"/>
</dbReference>
<organism evidence="4 5">
    <name type="scientific">Alteraurantiacibacter buctensis</name>
    <dbReference type="NCBI Taxonomy" id="1503981"/>
    <lineage>
        <taxon>Bacteria</taxon>
        <taxon>Pseudomonadati</taxon>
        <taxon>Pseudomonadota</taxon>
        <taxon>Alphaproteobacteria</taxon>
        <taxon>Sphingomonadales</taxon>
        <taxon>Erythrobacteraceae</taxon>
        <taxon>Alteraurantiacibacter</taxon>
    </lineage>
</organism>
<feature type="domain" description="Tyr recombinase" evidence="3">
    <location>
        <begin position="166"/>
        <end position="332"/>
    </location>
</feature>
<gene>
    <name evidence="4" type="ORF">GRI99_14810</name>
</gene>
<dbReference type="SUPFAM" id="SSF56349">
    <property type="entry name" value="DNA breaking-rejoining enzymes"/>
    <property type="match status" value="1"/>
</dbReference>
<dbReference type="Pfam" id="PF00589">
    <property type="entry name" value="Phage_integrase"/>
    <property type="match status" value="1"/>
</dbReference>
<dbReference type="EMBL" id="WTYV01000006">
    <property type="protein sequence ID" value="MXO72901.1"/>
    <property type="molecule type" value="Genomic_DNA"/>
</dbReference>
<dbReference type="Gene3D" id="1.10.443.10">
    <property type="entry name" value="Intergrase catalytic core"/>
    <property type="match status" value="1"/>
</dbReference>
<dbReference type="InterPro" id="IPR011010">
    <property type="entry name" value="DNA_brk_join_enz"/>
</dbReference>
<reference evidence="4 5" key="1">
    <citation type="submission" date="2019-12" db="EMBL/GenBank/DDBJ databases">
        <title>Genomic-based taxomic classification of the family Erythrobacteraceae.</title>
        <authorList>
            <person name="Xu L."/>
        </authorList>
    </citation>
    <scope>NUCLEOTIDE SEQUENCE [LARGE SCALE GENOMIC DNA]</scope>
    <source>
        <strain evidence="4 5">M0322</strain>
    </source>
</reference>
<protein>
    <submittedName>
        <fullName evidence="4">Tyrosine-type recombinase/integrase</fullName>
    </submittedName>
</protein>
<dbReference type="Gene3D" id="1.10.150.130">
    <property type="match status" value="1"/>
</dbReference>
<evidence type="ECO:0000313" key="5">
    <source>
        <dbReference type="Proteomes" id="UP000466966"/>
    </source>
</evidence>
<keyword evidence="5" id="KW-1185">Reference proteome</keyword>
<evidence type="ECO:0000259" key="3">
    <source>
        <dbReference type="PROSITE" id="PS51898"/>
    </source>
</evidence>
<dbReference type="InterPro" id="IPR013762">
    <property type="entry name" value="Integrase-like_cat_sf"/>
</dbReference>
<dbReference type="GO" id="GO:0006310">
    <property type="term" value="P:DNA recombination"/>
    <property type="evidence" value="ECO:0007669"/>
    <property type="project" value="UniProtKB-KW"/>
</dbReference>
<dbReference type="Proteomes" id="UP000466966">
    <property type="component" value="Unassembled WGS sequence"/>
</dbReference>
<dbReference type="OrthoDB" id="8201432at2"/>
<accession>A0A844Z1N4</accession>
<dbReference type="InterPro" id="IPR010998">
    <property type="entry name" value="Integrase_recombinase_N"/>
</dbReference>